<keyword evidence="6 8" id="KW-0460">Magnesium</keyword>
<feature type="active site" evidence="9">
    <location>
        <position position="142"/>
    </location>
</feature>
<feature type="binding site" description="in other chain" evidence="8">
    <location>
        <begin position="38"/>
        <end position="41"/>
    </location>
    <ligand>
        <name>IMP</name>
        <dbReference type="ChEBI" id="CHEBI:58053"/>
        <note>ligand shared between dimeric partners</note>
    </ligand>
</feature>
<dbReference type="InterPro" id="IPR001114">
    <property type="entry name" value="Adenylosuccinate_synthetase"/>
</dbReference>
<dbReference type="EMBL" id="CP065938">
    <property type="protein sequence ID" value="UWX05612.1"/>
    <property type="molecule type" value="Genomic_DNA"/>
</dbReference>
<comment type="function">
    <text evidence="8">Plays an important role in the de novo pathway of purine nucleotide biosynthesis. Catalyzes the first committed step in the biosynthesis of AMP from IMP.</text>
</comment>
<feature type="binding site" description="in other chain" evidence="8">
    <location>
        <position position="131"/>
    </location>
    <ligand>
        <name>IMP</name>
        <dbReference type="ChEBI" id="CHEBI:58053"/>
        <note>ligand shared between dimeric partners</note>
    </ligand>
</feature>
<keyword evidence="5 8" id="KW-0658">Purine biosynthesis</keyword>
<feature type="binding site" evidence="8">
    <location>
        <position position="145"/>
    </location>
    <ligand>
        <name>IMP</name>
        <dbReference type="ChEBI" id="CHEBI:58053"/>
        <note>ligand shared between dimeric partners</note>
    </ligand>
</feature>
<feature type="binding site" description="in other chain" evidence="8">
    <location>
        <begin position="13"/>
        <end position="16"/>
    </location>
    <ligand>
        <name>IMP</name>
        <dbReference type="ChEBI" id="CHEBI:58053"/>
        <note>ligand shared between dimeric partners</note>
    </ligand>
</feature>
<dbReference type="Gene3D" id="1.10.300.10">
    <property type="entry name" value="Adenylosuccinate Synthetase, subunit A, domain 2"/>
    <property type="match status" value="1"/>
</dbReference>
<keyword evidence="7 8" id="KW-0342">GTP-binding</keyword>
<dbReference type="PANTHER" id="PTHR11846:SF0">
    <property type="entry name" value="ADENYLOSUCCINATE SYNTHETASE"/>
    <property type="match status" value="1"/>
</dbReference>
<feature type="active site" description="Proton donor" evidence="8">
    <location>
        <position position="41"/>
    </location>
</feature>
<accession>A0ABY5Y0C5</accession>
<feature type="binding site" evidence="8">
    <location>
        <position position="307"/>
    </location>
    <ligand>
        <name>GTP</name>
        <dbReference type="ChEBI" id="CHEBI:37565"/>
    </ligand>
</feature>
<keyword evidence="12" id="KW-1185">Reference proteome</keyword>
<dbReference type="InterPro" id="IPR018220">
    <property type="entry name" value="Adenylosuccin_syn_GTP-bd"/>
</dbReference>
<dbReference type="PROSITE" id="PS00513">
    <property type="entry name" value="ADENYLOSUCCIN_SYN_2"/>
    <property type="match status" value="1"/>
</dbReference>
<dbReference type="InterPro" id="IPR042110">
    <property type="entry name" value="Adenylosuccinate_synth_dom2"/>
</dbReference>
<feature type="binding site" description="in other chain" evidence="8">
    <location>
        <position position="305"/>
    </location>
    <ligand>
        <name>IMP</name>
        <dbReference type="ChEBI" id="CHEBI:58053"/>
        <note>ligand shared between dimeric partners</note>
    </ligand>
</feature>
<dbReference type="NCBIfam" id="TIGR00184">
    <property type="entry name" value="purA"/>
    <property type="match status" value="1"/>
</dbReference>
<evidence type="ECO:0000256" key="7">
    <source>
        <dbReference type="ARBA" id="ARBA00023134"/>
    </source>
</evidence>
<dbReference type="Gene3D" id="3.90.170.10">
    <property type="entry name" value="Adenylosuccinate Synthetase, subunit A, domain 3"/>
    <property type="match status" value="1"/>
</dbReference>
<evidence type="ECO:0000256" key="3">
    <source>
        <dbReference type="ARBA" id="ARBA00022723"/>
    </source>
</evidence>
<dbReference type="PANTHER" id="PTHR11846">
    <property type="entry name" value="ADENYLOSUCCINATE SYNTHETASE"/>
    <property type="match status" value="1"/>
</dbReference>
<evidence type="ECO:0000256" key="1">
    <source>
        <dbReference type="ARBA" id="ARBA00011738"/>
    </source>
</evidence>
<dbReference type="SUPFAM" id="SSF52540">
    <property type="entry name" value="P-loop containing nucleoside triphosphate hydrolases"/>
    <property type="match status" value="1"/>
</dbReference>
<feature type="binding site" description="in other chain" evidence="8">
    <location>
        <position position="241"/>
    </location>
    <ligand>
        <name>IMP</name>
        <dbReference type="ChEBI" id="CHEBI:58053"/>
        <note>ligand shared between dimeric partners</note>
    </ligand>
</feature>
<feature type="binding site" evidence="8">
    <location>
        <begin position="12"/>
        <end position="18"/>
    </location>
    <ligand>
        <name>GTP</name>
        <dbReference type="ChEBI" id="CHEBI:37565"/>
    </ligand>
</feature>
<dbReference type="InterPro" id="IPR033128">
    <property type="entry name" value="Adenylosuccin_syn_Lys_AS"/>
</dbReference>
<comment type="similarity">
    <text evidence="8 10">Belongs to the adenylosuccinate synthetase family.</text>
</comment>
<feature type="binding site" evidence="8">
    <location>
        <begin position="40"/>
        <end position="42"/>
    </location>
    <ligand>
        <name>GTP</name>
        <dbReference type="ChEBI" id="CHEBI:37565"/>
    </ligand>
</feature>
<dbReference type="Gene3D" id="3.40.440.10">
    <property type="entry name" value="Adenylosuccinate Synthetase, subunit A, domain 1"/>
    <property type="match status" value="1"/>
</dbReference>
<feature type="active site" description="Proton acceptor" evidence="8">
    <location>
        <position position="13"/>
    </location>
</feature>
<evidence type="ECO:0000256" key="4">
    <source>
        <dbReference type="ARBA" id="ARBA00022741"/>
    </source>
</evidence>
<proteinExistence type="inferred from homology"/>
<dbReference type="EC" id="6.3.4.4" evidence="8 10"/>
<dbReference type="PROSITE" id="PS01266">
    <property type="entry name" value="ADENYLOSUCCIN_SYN_1"/>
    <property type="match status" value="1"/>
</dbReference>
<keyword evidence="3 8" id="KW-0479">Metal-binding</keyword>
<comment type="cofactor">
    <cofactor evidence="8">
        <name>Mg(2+)</name>
        <dbReference type="ChEBI" id="CHEBI:18420"/>
    </cofactor>
    <text evidence="8">Binds 1 Mg(2+) ion per subunit.</text>
</comment>
<dbReference type="HAMAP" id="MF_00011">
    <property type="entry name" value="Adenylosucc_synth"/>
    <property type="match status" value="1"/>
</dbReference>
<evidence type="ECO:0000256" key="8">
    <source>
        <dbReference type="HAMAP-Rule" id="MF_00011"/>
    </source>
</evidence>
<feature type="binding site" evidence="8">
    <location>
        <position position="13"/>
    </location>
    <ligand>
        <name>Mg(2+)</name>
        <dbReference type="ChEBI" id="CHEBI:18420"/>
    </ligand>
</feature>
<evidence type="ECO:0000313" key="12">
    <source>
        <dbReference type="Proteomes" id="UP001058120"/>
    </source>
</evidence>
<feature type="binding site" evidence="8">
    <location>
        <begin position="415"/>
        <end position="417"/>
    </location>
    <ligand>
        <name>GTP</name>
        <dbReference type="ChEBI" id="CHEBI:37565"/>
    </ligand>
</feature>
<evidence type="ECO:0000256" key="9">
    <source>
        <dbReference type="PROSITE-ProRule" id="PRU10134"/>
    </source>
</evidence>
<organism evidence="11 12">
    <name type="scientific">Taurinivorans muris</name>
    <dbReference type="NCBI Taxonomy" id="2787751"/>
    <lineage>
        <taxon>Bacteria</taxon>
        <taxon>Pseudomonadati</taxon>
        <taxon>Thermodesulfobacteriota</taxon>
        <taxon>Desulfovibrionia</taxon>
        <taxon>Desulfovibrionales</taxon>
        <taxon>Desulfovibrionaceae</taxon>
        <taxon>Taurinivorans</taxon>
    </lineage>
</organism>
<dbReference type="Proteomes" id="UP001058120">
    <property type="component" value="Chromosome"/>
</dbReference>
<comment type="pathway">
    <text evidence="8 10">Purine metabolism; AMP biosynthesis via de novo pathway; AMP from IMP: step 1/2.</text>
</comment>
<sequence length="426" mass="46829">MANMTVFGAQWGDEGKGKIVDLLGSEVACVVRYQGGNNAGHTVIVNGEKHVLHVIPSGILHEGTLCIIGNGVVLDPFVFLEELASLKAKHIDTSPKRLFVSPKTQLIMPYHKTLDAARESMKSANGKIGTTGRGIGPCYEDKMARIGVRAGDLKDKELVRRKIETALIEKNALFKNLYHIEEMDTDKVYQEVMAIAEELVPYIQDTTAIFHELQKQGKSCLFEGAQGVMLDIDHGTYPFVTSSNTVCSNASVGAGVPAEYIKEHIAIVKAYTTRVGTGPFPTELFDETGRYLQQKGGEFGATTGRTRRCGWFDACVLRECYRICKPTTFALTKLDVLGGLDEIKICVGYVLNGEKLETPPSSAFEYANVEPVYESMAGWKEDISSCLTFEDLPENAKKYVARLEELIGVKAGFVSVGPDRNQTIRR</sequence>
<dbReference type="InterPro" id="IPR042109">
    <property type="entry name" value="Adenylosuccinate_synth_dom1"/>
</dbReference>
<gene>
    <name evidence="8" type="primary">purA</name>
    <name evidence="11" type="ORF">JBF11_09235</name>
</gene>
<evidence type="ECO:0000256" key="5">
    <source>
        <dbReference type="ARBA" id="ARBA00022755"/>
    </source>
</evidence>
<comment type="subunit">
    <text evidence="1 8">Homodimer.</text>
</comment>
<evidence type="ECO:0000313" key="11">
    <source>
        <dbReference type="EMBL" id="UWX05612.1"/>
    </source>
</evidence>
<dbReference type="SMART" id="SM00788">
    <property type="entry name" value="Adenylsucc_synt"/>
    <property type="match status" value="1"/>
</dbReference>
<feature type="binding site" evidence="8">
    <location>
        <begin position="333"/>
        <end position="335"/>
    </location>
    <ligand>
        <name>GTP</name>
        <dbReference type="ChEBI" id="CHEBI:37565"/>
    </ligand>
</feature>
<feature type="binding site" evidence="8">
    <location>
        <begin position="301"/>
        <end position="307"/>
    </location>
    <ligand>
        <name>substrate</name>
    </ligand>
</feature>
<reference evidence="11" key="1">
    <citation type="submission" date="2020-12" db="EMBL/GenBank/DDBJ databases">
        <title>Taurinivorans muris gen. nov., sp. nov., fundamental and realized metabolic niche of a ubiquitous sulfidogenic bacterium in the murine intestine.</title>
        <authorList>
            <person name="Ye H."/>
            <person name="Hanson B.T."/>
            <person name="Loy A."/>
        </authorList>
    </citation>
    <scope>NUCLEOTIDE SEQUENCE</scope>
    <source>
        <strain evidence="11">LT0009</strain>
    </source>
</reference>
<evidence type="ECO:0000256" key="10">
    <source>
        <dbReference type="RuleBase" id="RU000520"/>
    </source>
</evidence>
<feature type="binding site" evidence="8">
    <location>
        <position position="40"/>
    </location>
    <ligand>
        <name>Mg(2+)</name>
        <dbReference type="ChEBI" id="CHEBI:18420"/>
    </ligand>
</feature>
<evidence type="ECO:0000256" key="6">
    <source>
        <dbReference type="ARBA" id="ARBA00022842"/>
    </source>
</evidence>
<dbReference type="NCBIfam" id="NF002223">
    <property type="entry name" value="PRK01117.1"/>
    <property type="match status" value="1"/>
</dbReference>
<name>A0ABY5Y0C5_9BACT</name>
<keyword evidence="4 8" id="KW-0547">Nucleotide-binding</keyword>
<comment type="subcellular location">
    <subcellularLocation>
        <location evidence="8">Cytoplasm</location>
    </subcellularLocation>
</comment>
<keyword evidence="2 8" id="KW-0436">Ligase</keyword>
<dbReference type="InterPro" id="IPR027417">
    <property type="entry name" value="P-loop_NTPase"/>
</dbReference>
<dbReference type="InterPro" id="IPR042111">
    <property type="entry name" value="Adenylosuccinate_synth_dom3"/>
</dbReference>
<protein>
    <recommendedName>
        <fullName evidence="8 10">Adenylosuccinate synthetase</fullName>
        <shortName evidence="8">AMPSase</shortName>
        <shortName evidence="8">AdSS</shortName>
        <ecNumber evidence="8 10">6.3.4.4</ecNumber>
    </recommendedName>
    <alternativeName>
        <fullName evidence="8">IMP--aspartate ligase</fullName>
    </alternativeName>
</protein>
<dbReference type="GO" id="GO:0004019">
    <property type="term" value="F:adenylosuccinate synthase activity"/>
    <property type="evidence" value="ECO:0007669"/>
    <property type="project" value="UniProtKB-EC"/>
</dbReference>
<dbReference type="Pfam" id="PF00709">
    <property type="entry name" value="Adenylsucc_synt"/>
    <property type="match status" value="1"/>
</dbReference>
<dbReference type="CDD" id="cd03108">
    <property type="entry name" value="AdSS"/>
    <property type="match status" value="1"/>
</dbReference>
<evidence type="ECO:0000256" key="2">
    <source>
        <dbReference type="ARBA" id="ARBA00022598"/>
    </source>
</evidence>
<comment type="catalytic activity">
    <reaction evidence="8 10">
        <text>IMP + L-aspartate + GTP = N(6)-(1,2-dicarboxyethyl)-AMP + GDP + phosphate + 2 H(+)</text>
        <dbReference type="Rhea" id="RHEA:15753"/>
        <dbReference type="ChEBI" id="CHEBI:15378"/>
        <dbReference type="ChEBI" id="CHEBI:29991"/>
        <dbReference type="ChEBI" id="CHEBI:37565"/>
        <dbReference type="ChEBI" id="CHEBI:43474"/>
        <dbReference type="ChEBI" id="CHEBI:57567"/>
        <dbReference type="ChEBI" id="CHEBI:58053"/>
        <dbReference type="ChEBI" id="CHEBI:58189"/>
        <dbReference type="EC" id="6.3.4.4"/>
    </reaction>
</comment>
<feature type="binding site" description="in other chain" evidence="8">
    <location>
        <position position="226"/>
    </location>
    <ligand>
        <name>IMP</name>
        <dbReference type="ChEBI" id="CHEBI:58053"/>
        <note>ligand shared between dimeric partners</note>
    </ligand>
</feature>
<dbReference type="RefSeq" id="WP_334315197.1">
    <property type="nucleotide sequence ID" value="NZ_CP065938.1"/>
</dbReference>
<keyword evidence="8" id="KW-0963">Cytoplasm</keyword>